<reference evidence="1 2" key="1">
    <citation type="submission" date="2019-02" db="EMBL/GenBank/DDBJ databases">
        <title>Deep-cultivation of Planctomycetes and their phenomic and genomic characterization uncovers novel biology.</title>
        <authorList>
            <person name="Wiegand S."/>
            <person name="Jogler M."/>
            <person name="Boedeker C."/>
            <person name="Pinto D."/>
            <person name="Vollmers J."/>
            <person name="Rivas-Marin E."/>
            <person name="Kohn T."/>
            <person name="Peeters S.H."/>
            <person name="Heuer A."/>
            <person name="Rast P."/>
            <person name="Oberbeckmann S."/>
            <person name="Bunk B."/>
            <person name="Jeske O."/>
            <person name="Meyerdierks A."/>
            <person name="Storesund J.E."/>
            <person name="Kallscheuer N."/>
            <person name="Luecker S."/>
            <person name="Lage O.M."/>
            <person name="Pohl T."/>
            <person name="Merkel B.J."/>
            <person name="Hornburger P."/>
            <person name="Mueller R.-W."/>
            <person name="Bruemmer F."/>
            <person name="Labrenz M."/>
            <person name="Spormann A.M."/>
            <person name="Op den Camp H."/>
            <person name="Overmann J."/>
            <person name="Amann R."/>
            <person name="Jetten M.S.M."/>
            <person name="Mascher T."/>
            <person name="Medema M.H."/>
            <person name="Devos D.P."/>
            <person name="Kaster A.-K."/>
            <person name="Ovreas L."/>
            <person name="Rohde M."/>
            <person name="Galperin M.Y."/>
            <person name="Jogler C."/>
        </authorList>
    </citation>
    <scope>NUCLEOTIDE SEQUENCE [LARGE SCALE GENOMIC DNA]</scope>
    <source>
        <strain evidence="1 2">Pan241w</strain>
    </source>
</reference>
<protein>
    <submittedName>
        <fullName evidence="1">Uncharacterized protein</fullName>
    </submittedName>
</protein>
<keyword evidence="2" id="KW-1185">Reference proteome</keyword>
<dbReference type="AlphaFoldDB" id="A0A517RE96"/>
<dbReference type="KEGG" id="gaz:Pan241w_22740"/>
<proteinExistence type="predicted"/>
<gene>
    <name evidence="1" type="ORF">Pan241w_22740</name>
</gene>
<dbReference type="OrthoDB" id="362700at2"/>
<evidence type="ECO:0000313" key="1">
    <source>
        <dbReference type="EMBL" id="QDT42193.1"/>
    </source>
</evidence>
<name>A0A517RE96_9PLAN</name>
<dbReference type="Proteomes" id="UP000317171">
    <property type="component" value="Chromosome"/>
</dbReference>
<dbReference type="RefSeq" id="WP_145215006.1">
    <property type="nucleotide sequence ID" value="NZ_CP036269.1"/>
</dbReference>
<organism evidence="1 2">
    <name type="scientific">Gimesia alba</name>
    <dbReference type="NCBI Taxonomy" id="2527973"/>
    <lineage>
        <taxon>Bacteria</taxon>
        <taxon>Pseudomonadati</taxon>
        <taxon>Planctomycetota</taxon>
        <taxon>Planctomycetia</taxon>
        <taxon>Planctomycetales</taxon>
        <taxon>Planctomycetaceae</taxon>
        <taxon>Gimesia</taxon>
    </lineage>
</organism>
<sequence length="266" mass="30575">MAIEGVKIVDSDFAWDIFDDFFERFDAGAAPAALRRELTEEYEGELLSTLDRELFLTTLAECLWSVGEPVVELADQIQDMLDRDATAAEWDDLYPERKKVLKRFLTRLNKPKTKPVARKKNRAPKKLLFEVGDYLVFTKQNGKQVPVIMWGLERRGGVTYLFVCPNLSKTDDADLIRKLLDTSQPLSDLELTTFFHRDKHAKNTGIEHKTLKPYAERFRKFGNRKFSDDWYGSPSLTAFDFDTFEKCINECGSRALTPEELKLTGG</sequence>
<dbReference type="EMBL" id="CP036269">
    <property type="protein sequence ID" value="QDT42193.1"/>
    <property type="molecule type" value="Genomic_DNA"/>
</dbReference>
<evidence type="ECO:0000313" key="2">
    <source>
        <dbReference type="Proteomes" id="UP000317171"/>
    </source>
</evidence>
<accession>A0A517RE96</accession>